<dbReference type="Pfam" id="PF00691">
    <property type="entry name" value="OmpA"/>
    <property type="match status" value="1"/>
</dbReference>
<name>A0ABV2SW99_9FLAO</name>
<accession>A0ABV2SW99</accession>
<dbReference type="RefSeq" id="WP_354615423.1">
    <property type="nucleotide sequence ID" value="NZ_JBEXAE010000004.1"/>
</dbReference>
<gene>
    <name evidence="8" type="ORF">ABXZ36_10235</name>
</gene>
<comment type="caution">
    <text evidence="8">The sequence shown here is derived from an EMBL/GenBank/DDBJ whole genome shotgun (WGS) entry which is preliminary data.</text>
</comment>
<feature type="region of interest" description="Disordered" evidence="5">
    <location>
        <begin position="223"/>
        <end position="261"/>
    </location>
</feature>
<protein>
    <submittedName>
        <fullName evidence="8">OmpA family protein</fullName>
    </submittedName>
</protein>
<comment type="subcellular location">
    <subcellularLocation>
        <location evidence="1">Cell outer membrane</location>
    </subcellularLocation>
</comment>
<keyword evidence="9" id="KW-1185">Reference proteome</keyword>
<dbReference type="Gene3D" id="2.40.160.20">
    <property type="match status" value="1"/>
</dbReference>
<sequence>MKNLQPNLCIALCLIVTLVSAQESMELTAKDSIVKSSWVAGLGINIVEDTATPFGDTFLKIKDTWNTVPYPSSISIARNFSNGLGIKAVGSYNKYKVGKLIDGQINMAERDYYAIDGMVSYDLNKIFGETGWFDPFLQAGAGYSSIGDIGRTTGNAGFGFNTWFNDTWGLNFNTMGKWGLKEGDTRQIQHSAGVVYRFGVEKELSKKGEEHLALIEAMKKEQQRVQDSTDAADRAKELAKRMAEEQEASRLAAAEKDRIEAENKRRAQIENEIKNLGKIYFAFNSSTLNSESKSTLTQLATLMEATPTITLEVASYTDSRGPASYNLALSERRVKSTIDYLLEKGLSQDRLVPKAYGETNLVNECDDNTPCSETKHKMNRRSEFVVMRFLAN</sequence>
<dbReference type="PROSITE" id="PS51123">
    <property type="entry name" value="OMPA_2"/>
    <property type="match status" value="1"/>
</dbReference>
<dbReference type="SUPFAM" id="SSF103088">
    <property type="entry name" value="OmpA-like"/>
    <property type="match status" value="1"/>
</dbReference>
<evidence type="ECO:0000313" key="9">
    <source>
        <dbReference type="Proteomes" id="UP001549799"/>
    </source>
</evidence>
<evidence type="ECO:0000313" key="8">
    <source>
        <dbReference type="EMBL" id="MET6991025.1"/>
    </source>
</evidence>
<dbReference type="PRINTS" id="PR01021">
    <property type="entry name" value="OMPADOMAIN"/>
</dbReference>
<dbReference type="PANTHER" id="PTHR30329">
    <property type="entry name" value="STATOR ELEMENT OF FLAGELLAR MOTOR COMPLEX"/>
    <property type="match status" value="1"/>
</dbReference>
<evidence type="ECO:0000256" key="3">
    <source>
        <dbReference type="ARBA" id="ARBA00023237"/>
    </source>
</evidence>
<organism evidence="8 9">
    <name type="scientific">Sediminicola arcticus</name>
    <dbReference type="NCBI Taxonomy" id="1574308"/>
    <lineage>
        <taxon>Bacteria</taxon>
        <taxon>Pseudomonadati</taxon>
        <taxon>Bacteroidota</taxon>
        <taxon>Flavobacteriia</taxon>
        <taxon>Flavobacteriales</taxon>
        <taxon>Flavobacteriaceae</taxon>
        <taxon>Sediminicola</taxon>
    </lineage>
</organism>
<evidence type="ECO:0000256" key="6">
    <source>
        <dbReference type="SAM" id="SignalP"/>
    </source>
</evidence>
<dbReference type="Gene3D" id="3.30.1330.60">
    <property type="entry name" value="OmpA-like domain"/>
    <property type="match status" value="1"/>
</dbReference>
<dbReference type="CDD" id="cd07185">
    <property type="entry name" value="OmpA_C-like"/>
    <property type="match status" value="1"/>
</dbReference>
<evidence type="ECO:0000256" key="2">
    <source>
        <dbReference type="ARBA" id="ARBA00023136"/>
    </source>
</evidence>
<feature type="chain" id="PRO_5046121796" evidence="6">
    <location>
        <begin position="22"/>
        <end position="392"/>
    </location>
</feature>
<evidence type="ECO:0000256" key="1">
    <source>
        <dbReference type="ARBA" id="ARBA00004442"/>
    </source>
</evidence>
<feature type="domain" description="OmpA-like" evidence="7">
    <location>
        <begin position="268"/>
        <end position="390"/>
    </location>
</feature>
<keyword evidence="6" id="KW-0732">Signal</keyword>
<dbReference type="PANTHER" id="PTHR30329:SF21">
    <property type="entry name" value="LIPOPROTEIN YIAD-RELATED"/>
    <property type="match status" value="1"/>
</dbReference>
<evidence type="ECO:0000259" key="7">
    <source>
        <dbReference type="PROSITE" id="PS51123"/>
    </source>
</evidence>
<proteinExistence type="predicted"/>
<evidence type="ECO:0000256" key="4">
    <source>
        <dbReference type="PROSITE-ProRule" id="PRU00473"/>
    </source>
</evidence>
<keyword evidence="3" id="KW-0998">Cell outer membrane</keyword>
<dbReference type="InterPro" id="IPR050330">
    <property type="entry name" value="Bact_OuterMem_StrucFunc"/>
</dbReference>
<dbReference type="EMBL" id="JBEXAE010000004">
    <property type="protein sequence ID" value="MET6991025.1"/>
    <property type="molecule type" value="Genomic_DNA"/>
</dbReference>
<keyword evidence="2 4" id="KW-0472">Membrane</keyword>
<reference evidence="8 9" key="1">
    <citation type="submission" date="2024-07" db="EMBL/GenBank/DDBJ databases">
        <title>The genome sequence of type strain Sediminicola arcticus GDMCC 1.2805.</title>
        <authorList>
            <person name="Liu Y."/>
        </authorList>
    </citation>
    <scope>NUCLEOTIDE SEQUENCE [LARGE SCALE GENOMIC DNA]</scope>
    <source>
        <strain evidence="8 9">GDMCC 1.2805</strain>
    </source>
</reference>
<dbReference type="InterPro" id="IPR006664">
    <property type="entry name" value="OMP_bac"/>
</dbReference>
<evidence type="ECO:0000256" key="5">
    <source>
        <dbReference type="SAM" id="MobiDB-lite"/>
    </source>
</evidence>
<dbReference type="Proteomes" id="UP001549799">
    <property type="component" value="Unassembled WGS sequence"/>
</dbReference>
<feature type="compositionally biased region" description="Basic and acidic residues" evidence="5">
    <location>
        <begin position="231"/>
        <end position="261"/>
    </location>
</feature>
<dbReference type="InterPro" id="IPR006665">
    <property type="entry name" value="OmpA-like"/>
</dbReference>
<feature type="signal peptide" evidence="6">
    <location>
        <begin position="1"/>
        <end position="21"/>
    </location>
</feature>
<dbReference type="InterPro" id="IPR036737">
    <property type="entry name" value="OmpA-like_sf"/>
</dbReference>